<protein>
    <submittedName>
        <fullName evidence="2">Hemerythrin domain-containing protein</fullName>
    </submittedName>
</protein>
<keyword evidence="3" id="KW-1185">Reference proteome</keyword>
<dbReference type="InterPro" id="IPR012312">
    <property type="entry name" value="Hemerythrin-like"/>
</dbReference>
<sequence length="189" mass="21997">MTLLDLDRRTGWPEDMRVLLDLYPREVWPAHANLGRTARFWLKRHDMFRELGGALQSATAQFREGLITPSEFQGWFAPRLQFFLSGLNDHHHIEDHAYFPLFRAAEPRLVRGFEVLENDHDVIHQSIEKVMDAANDLLRNLQKDSLQRSADHYADVSDCLLSGLIRHLDDEEDLIIPLILDRSEEKLGM</sequence>
<dbReference type="EMBL" id="JADQDO010000009">
    <property type="protein sequence ID" value="MBF9234925.1"/>
    <property type="molecule type" value="Genomic_DNA"/>
</dbReference>
<name>A0A931BW34_9HYPH</name>
<accession>A0A931BW34</accession>
<evidence type="ECO:0000313" key="2">
    <source>
        <dbReference type="EMBL" id="MBF9234925.1"/>
    </source>
</evidence>
<dbReference type="AlphaFoldDB" id="A0A931BW34"/>
<dbReference type="Pfam" id="PF01814">
    <property type="entry name" value="Hemerythrin"/>
    <property type="match status" value="1"/>
</dbReference>
<gene>
    <name evidence="2" type="ORF">I2H38_16240</name>
</gene>
<comment type="caution">
    <text evidence="2">The sequence shown here is derived from an EMBL/GenBank/DDBJ whole genome shotgun (WGS) entry which is preliminary data.</text>
</comment>
<evidence type="ECO:0000313" key="3">
    <source>
        <dbReference type="Proteomes" id="UP000599312"/>
    </source>
</evidence>
<proteinExistence type="predicted"/>
<evidence type="ECO:0000259" key="1">
    <source>
        <dbReference type="Pfam" id="PF01814"/>
    </source>
</evidence>
<reference evidence="2" key="1">
    <citation type="submission" date="2020-11" db="EMBL/GenBank/DDBJ databases">
        <authorList>
            <person name="Kim M.K."/>
        </authorList>
    </citation>
    <scope>NUCLEOTIDE SEQUENCE</scope>
    <source>
        <strain evidence="2">BT350</strain>
    </source>
</reference>
<dbReference type="RefSeq" id="WP_196272920.1">
    <property type="nucleotide sequence ID" value="NZ_JADQDO010000009.1"/>
</dbReference>
<organism evidence="2 3">
    <name type="scientific">Microvirga alba</name>
    <dbReference type="NCBI Taxonomy" id="2791025"/>
    <lineage>
        <taxon>Bacteria</taxon>
        <taxon>Pseudomonadati</taxon>
        <taxon>Pseudomonadota</taxon>
        <taxon>Alphaproteobacteria</taxon>
        <taxon>Hyphomicrobiales</taxon>
        <taxon>Methylobacteriaceae</taxon>
        <taxon>Microvirga</taxon>
    </lineage>
</organism>
<dbReference type="Gene3D" id="1.20.120.520">
    <property type="entry name" value="nmb1532 protein domain like"/>
    <property type="match status" value="1"/>
</dbReference>
<feature type="domain" description="Hemerythrin-like" evidence="1">
    <location>
        <begin position="39"/>
        <end position="179"/>
    </location>
</feature>
<dbReference type="Proteomes" id="UP000599312">
    <property type="component" value="Unassembled WGS sequence"/>
</dbReference>